<evidence type="ECO:0000313" key="2">
    <source>
        <dbReference type="EMBL" id="RJG41924.1"/>
    </source>
</evidence>
<dbReference type="InterPro" id="IPR036390">
    <property type="entry name" value="WH_DNA-bd_sf"/>
</dbReference>
<dbReference type="PANTHER" id="PTHR43736:SF4">
    <property type="entry name" value="SLR1690 PROTEIN"/>
    <property type="match status" value="1"/>
</dbReference>
<dbReference type="CDD" id="cd18873">
    <property type="entry name" value="NUDIX_NadM_like"/>
    <property type="match status" value="1"/>
</dbReference>
<reference evidence="2 3" key="1">
    <citation type="submission" date="2018-09" db="EMBL/GenBank/DDBJ databases">
        <authorList>
            <person name="Wang F."/>
        </authorList>
    </citation>
    <scope>NUCLEOTIDE SEQUENCE [LARGE SCALE GENOMIC DNA]</scope>
    <source>
        <strain evidence="2 3">PLHSC7-2</strain>
    </source>
</reference>
<dbReference type="InterPro" id="IPR054105">
    <property type="entry name" value="WHD_NrtR"/>
</dbReference>
<dbReference type="Gene3D" id="1.10.10.10">
    <property type="entry name" value="Winged helix-like DNA-binding domain superfamily/Winged helix DNA-binding domain"/>
    <property type="match status" value="1"/>
</dbReference>
<dbReference type="Pfam" id="PF21906">
    <property type="entry name" value="WHD_NrtR"/>
    <property type="match status" value="1"/>
</dbReference>
<accession>A0A418YBS3</accession>
<dbReference type="PANTHER" id="PTHR43736">
    <property type="entry name" value="ADP-RIBOSE PYROPHOSPHATASE"/>
    <property type="match status" value="1"/>
</dbReference>
<dbReference type="AlphaFoldDB" id="A0A418YBS3"/>
<dbReference type="Proteomes" id="UP000283255">
    <property type="component" value="Unassembled WGS sequence"/>
</dbReference>
<protein>
    <submittedName>
        <fullName evidence="2">NUDIX domain-containing protein</fullName>
    </submittedName>
</protein>
<dbReference type="OrthoDB" id="542521at2"/>
<gene>
    <name evidence="2" type="ORF">D1Z90_15640</name>
</gene>
<name>A0A418YBS3_9GAMM</name>
<dbReference type="SUPFAM" id="SSF55811">
    <property type="entry name" value="Nudix"/>
    <property type="match status" value="1"/>
</dbReference>
<sequence length="224" mass="25693">MIGSIEVCCFRLQQGQLQLLISQRKTEPFINQYALIGGGIAPQQDQHLDDTVNRCLQQKTQLQPHYLEQVSSQADPHRDPRGWSVCFLYLAVFRPQQKVHANCKWVNVYDLLNSPVKLAFDHKALVETALNRLLNKSQYSSLPVYFLGASFTLPELQQCFESILQTQLPKAAFRRRLNRPEIMLETGEKDHSQNRPAKLYAMAAPKQLYFFDQLMKGSPTKALT</sequence>
<comment type="caution">
    <text evidence="2">The sequence shown here is derived from an EMBL/GenBank/DDBJ whole genome shotgun (WGS) entry which is preliminary data.</text>
</comment>
<reference evidence="2 3" key="2">
    <citation type="submission" date="2019-01" db="EMBL/GenBank/DDBJ databases">
        <title>Motilimonas pumilus sp. nov., isolated from the gut of sea cucumber (Apostichopus japonicus).</title>
        <authorList>
            <person name="Wang F.-Q."/>
            <person name="Ren L.-H."/>
            <person name="Lin Y.-W."/>
            <person name="Sun G.-H."/>
            <person name="Du Z.-J."/>
            <person name="Zhao J.-X."/>
            <person name="Liu X.-J."/>
            <person name="Liu L.-J."/>
        </authorList>
    </citation>
    <scope>NUCLEOTIDE SEQUENCE [LARGE SCALE GENOMIC DNA]</scope>
    <source>
        <strain evidence="2 3">PLHSC7-2</strain>
    </source>
</reference>
<dbReference type="RefSeq" id="WP_119911729.1">
    <property type="nucleotide sequence ID" value="NZ_QZCH01000023.1"/>
</dbReference>
<dbReference type="GO" id="GO:0003824">
    <property type="term" value="F:catalytic activity"/>
    <property type="evidence" value="ECO:0007669"/>
    <property type="project" value="UniProtKB-ARBA"/>
</dbReference>
<dbReference type="EMBL" id="QZCH01000023">
    <property type="protein sequence ID" value="RJG41924.1"/>
    <property type="molecule type" value="Genomic_DNA"/>
</dbReference>
<evidence type="ECO:0000313" key="3">
    <source>
        <dbReference type="Proteomes" id="UP000283255"/>
    </source>
</evidence>
<dbReference type="InterPro" id="IPR036388">
    <property type="entry name" value="WH-like_DNA-bd_sf"/>
</dbReference>
<dbReference type="InterPro" id="IPR015797">
    <property type="entry name" value="NUDIX_hydrolase-like_dom_sf"/>
</dbReference>
<dbReference type="Gene3D" id="3.90.79.10">
    <property type="entry name" value="Nucleoside Triphosphate Pyrophosphohydrolase"/>
    <property type="match status" value="1"/>
</dbReference>
<feature type="domain" description="NrtR DNA-binding winged helix" evidence="1">
    <location>
        <begin position="144"/>
        <end position="201"/>
    </location>
</feature>
<evidence type="ECO:0000259" key="1">
    <source>
        <dbReference type="Pfam" id="PF21906"/>
    </source>
</evidence>
<proteinExistence type="predicted"/>
<dbReference type="SUPFAM" id="SSF46785">
    <property type="entry name" value="Winged helix' DNA-binding domain"/>
    <property type="match status" value="1"/>
</dbReference>
<keyword evidence="3" id="KW-1185">Reference proteome</keyword>
<organism evidence="2 3">
    <name type="scientific">Motilimonas pumila</name>
    <dbReference type="NCBI Taxonomy" id="2303987"/>
    <lineage>
        <taxon>Bacteria</taxon>
        <taxon>Pseudomonadati</taxon>
        <taxon>Pseudomonadota</taxon>
        <taxon>Gammaproteobacteria</taxon>
        <taxon>Alteromonadales</taxon>
        <taxon>Alteromonadales genera incertae sedis</taxon>
        <taxon>Motilimonas</taxon>
    </lineage>
</organism>